<keyword evidence="3" id="KW-1185">Reference proteome</keyword>
<gene>
    <name evidence="2" type="ORF">ACH5RR_036043</name>
</gene>
<proteinExistence type="predicted"/>
<dbReference type="InterPro" id="IPR036047">
    <property type="entry name" value="F-box-like_dom_sf"/>
</dbReference>
<dbReference type="Pfam" id="PF24758">
    <property type="entry name" value="LRR_At5g56370"/>
    <property type="match status" value="1"/>
</dbReference>
<dbReference type="Gene3D" id="1.20.1280.50">
    <property type="match status" value="1"/>
</dbReference>
<evidence type="ECO:0000259" key="1">
    <source>
        <dbReference type="PROSITE" id="PS50181"/>
    </source>
</evidence>
<dbReference type="SUPFAM" id="SSF81383">
    <property type="entry name" value="F-box domain"/>
    <property type="match status" value="1"/>
</dbReference>
<dbReference type="InterPro" id="IPR032675">
    <property type="entry name" value="LRR_dom_sf"/>
</dbReference>
<evidence type="ECO:0000313" key="2">
    <source>
        <dbReference type="EMBL" id="KAL3501594.1"/>
    </source>
</evidence>
<evidence type="ECO:0000313" key="3">
    <source>
        <dbReference type="Proteomes" id="UP001630127"/>
    </source>
</evidence>
<reference evidence="2 3" key="1">
    <citation type="submission" date="2024-11" db="EMBL/GenBank/DDBJ databases">
        <title>A near-complete genome assembly of Cinchona calisaya.</title>
        <authorList>
            <person name="Lian D.C."/>
            <person name="Zhao X.W."/>
            <person name="Wei L."/>
        </authorList>
    </citation>
    <scope>NUCLEOTIDE SEQUENCE [LARGE SCALE GENOMIC DNA]</scope>
    <source>
        <tissue evidence="2">Nenye</tissue>
    </source>
</reference>
<accession>A0ABD2Y5M6</accession>
<dbReference type="AlphaFoldDB" id="A0ABD2Y5M6"/>
<dbReference type="InterPro" id="IPR053781">
    <property type="entry name" value="F-box_AtFBL13-like"/>
</dbReference>
<dbReference type="InterPro" id="IPR006566">
    <property type="entry name" value="FBD"/>
</dbReference>
<dbReference type="SMART" id="SM00579">
    <property type="entry name" value="FBD"/>
    <property type="match status" value="1"/>
</dbReference>
<name>A0ABD2Y5M6_9GENT</name>
<dbReference type="SUPFAM" id="SSF52047">
    <property type="entry name" value="RNI-like"/>
    <property type="match status" value="1"/>
</dbReference>
<dbReference type="InterPro" id="IPR001810">
    <property type="entry name" value="F-box_dom"/>
</dbReference>
<dbReference type="Pfam" id="PF00646">
    <property type="entry name" value="F-box"/>
    <property type="match status" value="1"/>
</dbReference>
<dbReference type="EMBL" id="JBJUIK010000015">
    <property type="protein sequence ID" value="KAL3501594.1"/>
    <property type="molecule type" value="Genomic_DNA"/>
</dbReference>
<dbReference type="PANTHER" id="PTHR31639">
    <property type="entry name" value="F-BOX PROTEIN-LIKE"/>
    <property type="match status" value="1"/>
</dbReference>
<comment type="caution">
    <text evidence="2">The sequence shown here is derived from an EMBL/GenBank/DDBJ whole genome shotgun (WGS) entry which is preliminary data.</text>
</comment>
<dbReference type="CDD" id="cd22160">
    <property type="entry name" value="F-box_AtFBL13-like"/>
    <property type="match status" value="1"/>
</dbReference>
<dbReference type="Gene3D" id="3.80.10.10">
    <property type="entry name" value="Ribonuclease Inhibitor"/>
    <property type="match status" value="1"/>
</dbReference>
<dbReference type="PROSITE" id="PS50181">
    <property type="entry name" value="FBOX"/>
    <property type="match status" value="1"/>
</dbReference>
<dbReference type="Proteomes" id="UP001630127">
    <property type="component" value="Unassembled WGS sequence"/>
</dbReference>
<dbReference type="PANTHER" id="PTHR31639:SF310">
    <property type="entry name" value="F-BOX DOMAIN-CONTAINING PROTEIN"/>
    <property type="match status" value="1"/>
</dbReference>
<protein>
    <recommendedName>
        <fullName evidence="1">F-box domain-containing protein</fullName>
    </recommendedName>
</protein>
<organism evidence="2 3">
    <name type="scientific">Cinchona calisaya</name>
    <dbReference type="NCBI Taxonomy" id="153742"/>
    <lineage>
        <taxon>Eukaryota</taxon>
        <taxon>Viridiplantae</taxon>
        <taxon>Streptophyta</taxon>
        <taxon>Embryophyta</taxon>
        <taxon>Tracheophyta</taxon>
        <taxon>Spermatophyta</taxon>
        <taxon>Magnoliopsida</taxon>
        <taxon>eudicotyledons</taxon>
        <taxon>Gunneridae</taxon>
        <taxon>Pentapetalae</taxon>
        <taxon>asterids</taxon>
        <taxon>lamiids</taxon>
        <taxon>Gentianales</taxon>
        <taxon>Rubiaceae</taxon>
        <taxon>Cinchonoideae</taxon>
        <taxon>Cinchoneae</taxon>
        <taxon>Cinchona</taxon>
    </lineage>
</organism>
<feature type="domain" description="F-box" evidence="1">
    <location>
        <begin position="16"/>
        <end position="69"/>
    </location>
</feature>
<dbReference type="InterPro" id="IPR055411">
    <property type="entry name" value="LRR_FXL15/At3g58940/PEG3-like"/>
</dbReference>
<sequence length="447" mass="51424">MPPTKRSRYYVNVTQCDRISELPSSIIDTILMCLPTRDAARTSILSRKWRYNWSRIPQLVIDDELWNATMKKYVPPREKFLEILYQILSLHQGPIFKFILSVTGLRASPHIDNLIVLLSRSGIKEFTLKLSLGEYYMMPLSFFSCVELMHLNLRSCWINKPTTFKGFSHLISLKLSHVYMGTEFLQSLISSCPILEQLTLEYPDILNFLEINAPKLKLFVVNSPIKSIFFKNTPVLAMVSLELNEQVAYDKFPKKGQKGIVEHFRSLPSLENLHLDHYFVKVFTAGGISYMMTTALIHLKVLKLDYISLEALNELSFVMRLIRSSPNLQEIDISVNYDEILGGSSSSLNVQDNSEVTLKQLREVKLKYISGTRNQMELIKLLLEKSPVLGKMFIKPIPDDTCQKVMEIGILKQLTRFHRASPNAEIIYEDPVQMQAEEDTDTDTEEE</sequence>